<keyword evidence="11" id="KW-0862">Zinc</keyword>
<feature type="domain" description="tRNase Z endonuclease" evidence="14">
    <location>
        <begin position="7"/>
        <end position="57"/>
    </location>
</feature>
<dbReference type="Pfam" id="PF12706">
    <property type="entry name" value="Lactamase_B_2"/>
    <property type="match status" value="1"/>
</dbReference>
<accession>A0A5C3MR91</accession>
<evidence type="ECO:0000256" key="9">
    <source>
        <dbReference type="ARBA" id="ARBA00022759"/>
    </source>
</evidence>
<evidence type="ECO:0000313" key="16">
    <source>
        <dbReference type="Proteomes" id="UP000305948"/>
    </source>
</evidence>
<keyword evidence="7" id="KW-0540">Nuclease</keyword>
<evidence type="ECO:0000256" key="10">
    <source>
        <dbReference type="ARBA" id="ARBA00022801"/>
    </source>
</evidence>
<dbReference type="InterPro" id="IPR001279">
    <property type="entry name" value="Metallo-B-lactamas"/>
</dbReference>
<evidence type="ECO:0000256" key="5">
    <source>
        <dbReference type="ARBA" id="ARBA00012477"/>
    </source>
</evidence>
<comment type="similarity">
    <text evidence="3">Belongs to the RNase Z family.</text>
</comment>
<organism evidence="15 16">
    <name type="scientific">Heliocybe sulcata</name>
    <dbReference type="NCBI Taxonomy" id="5364"/>
    <lineage>
        <taxon>Eukaryota</taxon>
        <taxon>Fungi</taxon>
        <taxon>Dikarya</taxon>
        <taxon>Basidiomycota</taxon>
        <taxon>Agaricomycotina</taxon>
        <taxon>Agaricomycetes</taxon>
        <taxon>Gloeophyllales</taxon>
        <taxon>Gloeophyllaceae</taxon>
        <taxon>Heliocybe</taxon>
    </lineage>
</organism>
<dbReference type="PANTHER" id="PTHR12553:SF49">
    <property type="entry name" value="ZINC PHOSPHODIESTERASE ELAC PROTEIN 2"/>
    <property type="match status" value="1"/>
</dbReference>
<feature type="domain" description="Metallo-beta-lactamase" evidence="13">
    <location>
        <begin position="628"/>
        <end position="852"/>
    </location>
</feature>
<evidence type="ECO:0000256" key="6">
    <source>
        <dbReference type="ARBA" id="ARBA00022694"/>
    </source>
</evidence>
<comment type="catalytic activity">
    <reaction evidence="1">
        <text>Endonucleolytic cleavage of RNA, removing extra 3' nucleotides from tRNA precursor, generating 3' termini of tRNAs. A 3'-hydroxy group is left at the tRNA terminus and a 5'-phosphoryl group is left at the trailer molecule.</text>
        <dbReference type="EC" id="3.1.26.11"/>
    </reaction>
</comment>
<evidence type="ECO:0000256" key="7">
    <source>
        <dbReference type="ARBA" id="ARBA00022722"/>
    </source>
</evidence>
<dbReference type="GO" id="GO:1990180">
    <property type="term" value="P:mitochondrial tRNA 3'-end processing"/>
    <property type="evidence" value="ECO:0007669"/>
    <property type="project" value="TreeGrafter"/>
</dbReference>
<evidence type="ECO:0000256" key="3">
    <source>
        <dbReference type="ARBA" id="ARBA00007823"/>
    </source>
</evidence>
<evidence type="ECO:0000256" key="11">
    <source>
        <dbReference type="ARBA" id="ARBA00022833"/>
    </source>
</evidence>
<dbReference type="Gene3D" id="3.60.15.10">
    <property type="entry name" value="Ribonuclease Z/Hydroxyacylglutathione hydrolase-like"/>
    <property type="match status" value="2"/>
</dbReference>
<evidence type="ECO:0000256" key="2">
    <source>
        <dbReference type="ARBA" id="ARBA00001947"/>
    </source>
</evidence>
<dbReference type="CDD" id="cd07718">
    <property type="entry name" value="RNaseZ_ELAC1_ELAC2-C-term-like_MBL-fold"/>
    <property type="match status" value="1"/>
</dbReference>
<comment type="subunit">
    <text evidence="4">Homodimer.</text>
</comment>
<name>A0A5C3MR91_9AGAM</name>
<dbReference type="InterPro" id="IPR027794">
    <property type="entry name" value="tRNase_Z_dom"/>
</dbReference>
<dbReference type="Pfam" id="PF13691">
    <property type="entry name" value="Lactamase_B_4"/>
    <property type="match status" value="1"/>
</dbReference>
<dbReference type="AlphaFoldDB" id="A0A5C3MR91"/>
<evidence type="ECO:0000256" key="8">
    <source>
        <dbReference type="ARBA" id="ARBA00022723"/>
    </source>
</evidence>
<feature type="compositionally biased region" description="Pro residues" evidence="12">
    <location>
        <begin position="146"/>
        <end position="155"/>
    </location>
</feature>
<sequence length="920" mass="100985">MNWSLSVLSSHTADTRPSLVLTFAAQKYIFGPGENTTRSFSESRLRWNRTRVVFLTGCDVVRGMGLPGFLMTLADAGIKDLNIVGPQGLLHFMASMRFYTYRDTISVNPIQIPLLPRPEEEQEPAYKDECVSVYALRVFPASTPFPTSPAPPGKSPPKRKHAAPPSSLQLQIPEYFLNGGHPFPDQMRGDEKDWWRWMVVQKMFTGMPTPAEIPSAEQVERRKSKKHKADAGTSAPASLPANGAHTRAPTAPSIASLEQREYVIAESPAVAEDPALRVRERKMRGWGTRLPVFSLDECLPSSSVASAPSSSSTPAETQAASPLEQPILSYLVIGPRVRGKFNAARAAELGLEGRDRSRVAKGETVTITASLPDGTTEKRVVKPEDILGESDPAGVVLILEIPSAQHIPSLLAELRSGMCKRVIGDTKEYRVHAVVHTLGDGVLDGGEGEKAWKQLLSVFAETTHHIVSSPKHSADRITFKTAAYTQLRLNQLDPQMFPLQKFSLEPEAALSSISNLPSSVHPLLPDTLISIRPPKPPTLDAEGVRPDPFHPALLDSDANPILSEEIRERFEQTKEVVRSRIEEWEGKKREKRPGDDVVVTPLGTSSAMPTKQRNVSSTLIQIPGYGAILFDAGEGTYGQLVRAFGPGPDGVEKLLRELRCVFVSHAHGDHHIGLARVLSERRKLHPRPEPLYLIAGYLIRLYLTEYSDIEDLGLTDGRVLTIAAERLAAPLGRDREPYGHEVTEAMQGARRMSELYAALGLEQFDAVNVLHRGRCFGCVVGHKDGWRIVYSGDTMPCDALVEAGKDATLLIHEATLADSEQEMARAKAHSTVGEAVDVGKRMNAENILLTHFSARYPELSTSLTVETTRPTIGVACDHARIRIGDMWKLNAYLPAIQGSLEEVEEEVDDDPVIISMSTDS</sequence>
<gene>
    <name evidence="15" type="ORF">OE88DRAFT_1665716</name>
</gene>
<dbReference type="PANTHER" id="PTHR12553">
    <property type="entry name" value="ZINC PHOSPHODIESTERASE ELAC PROTEIN 2"/>
    <property type="match status" value="1"/>
</dbReference>
<evidence type="ECO:0000256" key="4">
    <source>
        <dbReference type="ARBA" id="ARBA00011738"/>
    </source>
</evidence>
<dbReference type="InterPro" id="IPR047151">
    <property type="entry name" value="RNZ2-like"/>
</dbReference>
<evidence type="ECO:0000256" key="12">
    <source>
        <dbReference type="SAM" id="MobiDB-lite"/>
    </source>
</evidence>
<dbReference type="OrthoDB" id="527344at2759"/>
<evidence type="ECO:0000256" key="1">
    <source>
        <dbReference type="ARBA" id="ARBA00000402"/>
    </source>
</evidence>
<evidence type="ECO:0000313" key="15">
    <source>
        <dbReference type="EMBL" id="TFK47540.1"/>
    </source>
</evidence>
<dbReference type="InterPro" id="IPR036866">
    <property type="entry name" value="RibonucZ/Hydroxyglut_hydro"/>
</dbReference>
<keyword evidence="16" id="KW-1185">Reference proteome</keyword>
<feature type="region of interest" description="Disordered" evidence="12">
    <location>
        <begin position="588"/>
        <end position="610"/>
    </location>
</feature>
<dbReference type="HAMAP" id="MF_01818">
    <property type="entry name" value="RNase_Z_BN"/>
    <property type="match status" value="1"/>
</dbReference>
<evidence type="ECO:0000259" key="13">
    <source>
        <dbReference type="Pfam" id="PF12706"/>
    </source>
</evidence>
<dbReference type="InterPro" id="IPR013471">
    <property type="entry name" value="RNase_Z/BN"/>
</dbReference>
<evidence type="ECO:0000259" key="14">
    <source>
        <dbReference type="Pfam" id="PF13691"/>
    </source>
</evidence>
<dbReference type="GO" id="GO:0046872">
    <property type="term" value="F:metal ion binding"/>
    <property type="evidence" value="ECO:0007669"/>
    <property type="project" value="UniProtKB-KW"/>
</dbReference>
<dbReference type="GO" id="GO:0042781">
    <property type="term" value="F:3'-tRNA processing endoribonuclease activity"/>
    <property type="evidence" value="ECO:0007669"/>
    <property type="project" value="UniProtKB-EC"/>
</dbReference>
<dbReference type="Proteomes" id="UP000305948">
    <property type="component" value="Unassembled WGS sequence"/>
</dbReference>
<dbReference type="STRING" id="5364.A0A5C3MR91"/>
<dbReference type="GO" id="GO:0005739">
    <property type="term" value="C:mitochondrion"/>
    <property type="evidence" value="ECO:0007669"/>
    <property type="project" value="TreeGrafter"/>
</dbReference>
<feature type="region of interest" description="Disordered" evidence="12">
    <location>
        <begin position="301"/>
        <end position="320"/>
    </location>
</feature>
<keyword evidence="9" id="KW-0255">Endonuclease</keyword>
<dbReference type="SUPFAM" id="SSF56281">
    <property type="entry name" value="Metallo-hydrolase/oxidoreductase"/>
    <property type="match status" value="2"/>
</dbReference>
<keyword evidence="8" id="KW-0479">Metal-binding</keyword>
<feature type="region of interest" description="Disordered" evidence="12">
    <location>
        <begin position="208"/>
        <end position="252"/>
    </location>
</feature>
<keyword evidence="6" id="KW-0819">tRNA processing</keyword>
<proteinExistence type="inferred from homology"/>
<comment type="cofactor">
    <cofactor evidence="2">
        <name>Zn(2+)</name>
        <dbReference type="ChEBI" id="CHEBI:29105"/>
    </cofactor>
</comment>
<dbReference type="EC" id="3.1.26.11" evidence="5"/>
<reference evidence="15 16" key="1">
    <citation type="journal article" date="2019" name="Nat. Ecol. Evol.">
        <title>Megaphylogeny resolves global patterns of mushroom evolution.</title>
        <authorList>
            <person name="Varga T."/>
            <person name="Krizsan K."/>
            <person name="Foldi C."/>
            <person name="Dima B."/>
            <person name="Sanchez-Garcia M."/>
            <person name="Sanchez-Ramirez S."/>
            <person name="Szollosi G.J."/>
            <person name="Szarkandi J.G."/>
            <person name="Papp V."/>
            <person name="Albert L."/>
            <person name="Andreopoulos W."/>
            <person name="Angelini C."/>
            <person name="Antonin V."/>
            <person name="Barry K.W."/>
            <person name="Bougher N.L."/>
            <person name="Buchanan P."/>
            <person name="Buyck B."/>
            <person name="Bense V."/>
            <person name="Catcheside P."/>
            <person name="Chovatia M."/>
            <person name="Cooper J."/>
            <person name="Damon W."/>
            <person name="Desjardin D."/>
            <person name="Finy P."/>
            <person name="Geml J."/>
            <person name="Haridas S."/>
            <person name="Hughes K."/>
            <person name="Justo A."/>
            <person name="Karasinski D."/>
            <person name="Kautmanova I."/>
            <person name="Kiss B."/>
            <person name="Kocsube S."/>
            <person name="Kotiranta H."/>
            <person name="LaButti K.M."/>
            <person name="Lechner B.E."/>
            <person name="Liimatainen K."/>
            <person name="Lipzen A."/>
            <person name="Lukacs Z."/>
            <person name="Mihaltcheva S."/>
            <person name="Morgado L.N."/>
            <person name="Niskanen T."/>
            <person name="Noordeloos M.E."/>
            <person name="Ohm R.A."/>
            <person name="Ortiz-Santana B."/>
            <person name="Ovrebo C."/>
            <person name="Racz N."/>
            <person name="Riley R."/>
            <person name="Savchenko A."/>
            <person name="Shiryaev A."/>
            <person name="Soop K."/>
            <person name="Spirin V."/>
            <person name="Szebenyi C."/>
            <person name="Tomsovsky M."/>
            <person name="Tulloss R.E."/>
            <person name="Uehling J."/>
            <person name="Grigoriev I.V."/>
            <person name="Vagvolgyi C."/>
            <person name="Papp T."/>
            <person name="Martin F.M."/>
            <person name="Miettinen O."/>
            <person name="Hibbett D.S."/>
            <person name="Nagy L.G."/>
        </authorList>
    </citation>
    <scope>NUCLEOTIDE SEQUENCE [LARGE SCALE GENOMIC DNA]</scope>
    <source>
        <strain evidence="15 16">OMC1185</strain>
    </source>
</reference>
<feature type="region of interest" description="Disordered" evidence="12">
    <location>
        <begin position="145"/>
        <end position="165"/>
    </location>
</feature>
<keyword evidence="10" id="KW-0378">Hydrolase</keyword>
<dbReference type="EMBL" id="ML213523">
    <property type="protein sequence ID" value="TFK47540.1"/>
    <property type="molecule type" value="Genomic_DNA"/>
</dbReference>
<protein>
    <recommendedName>
        <fullName evidence="5">ribonuclease Z</fullName>
        <ecNumber evidence="5">3.1.26.11</ecNumber>
    </recommendedName>
</protein>